<dbReference type="EMBL" id="KV878583">
    <property type="protein sequence ID" value="OJJ63191.1"/>
    <property type="molecule type" value="Genomic_DNA"/>
</dbReference>
<organism evidence="10 11">
    <name type="scientific">Aspergillus sydowii CBS 593.65</name>
    <dbReference type="NCBI Taxonomy" id="1036612"/>
    <lineage>
        <taxon>Eukaryota</taxon>
        <taxon>Fungi</taxon>
        <taxon>Dikarya</taxon>
        <taxon>Ascomycota</taxon>
        <taxon>Pezizomycotina</taxon>
        <taxon>Eurotiomycetes</taxon>
        <taxon>Eurotiomycetidae</taxon>
        <taxon>Eurotiales</taxon>
        <taxon>Aspergillaceae</taxon>
        <taxon>Aspergillus</taxon>
        <taxon>Aspergillus subgen. Nidulantes</taxon>
    </lineage>
</organism>
<dbReference type="Proteomes" id="UP000184356">
    <property type="component" value="Unassembled WGS sequence"/>
</dbReference>
<dbReference type="PANTHER" id="PTHR14614:SF39">
    <property type="entry name" value="HISTIDINE PROTEIN METHYLTRANSFERASE 1 HOMOLOG"/>
    <property type="match status" value="1"/>
</dbReference>
<keyword evidence="5" id="KW-0489">Methyltransferase</keyword>
<name>A0A1L9TUV3_9EURO</name>
<dbReference type="GO" id="GO:0032259">
    <property type="term" value="P:methylation"/>
    <property type="evidence" value="ECO:0007669"/>
    <property type="project" value="UniProtKB-KW"/>
</dbReference>
<protein>
    <recommendedName>
        <fullName evidence="3">protein-histidine N-methyltransferase</fullName>
        <ecNumber evidence="3">2.1.1.85</ecNumber>
    </recommendedName>
</protein>
<keyword evidence="4" id="KW-0963">Cytoplasm</keyword>
<proteinExistence type="inferred from homology"/>
<dbReference type="Gene3D" id="3.40.50.150">
    <property type="entry name" value="Vaccinia Virus protein VP39"/>
    <property type="match status" value="1"/>
</dbReference>
<dbReference type="EC" id="2.1.1.85" evidence="3"/>
<dbReference type="GO" id="GO:0018064">
    <property type="term" value="F:protein-L-histidine N-tele-methyltransferase activity"/>
    <property type="evidence" value="ECO:0007669"/>
    <property type="project" value="UniProtKB-EC"/>
</dbReference>
<dbReference type="InterPro" id="IPR019410">
    <property type="entry name" value="Methyltransf_16"/>
</dbReference>
<dbReference type="VEuPathDB" id="FungiDB:ASPSYDRAFT_86833"/>
<comment type="similarity">
    <text evidence="9">Belongs to the methyltransferase superfamily. METTL18 family.</text>
</comment>
<reference evidence="11" key="1">
    <citation type="journal article" date="2017" name="Genome Biol.">
        <title>Comparative genomics reveals high biological diversity and specific adaptations in the industrially and medically important fungal genus Aspergillus.</title>
        <authorList>
            <person name="de Vries R.P."/>
            <person name="Riley R."/>
            <person name="Wiebenga A."/>
            <person name="Aguilar-Osorio G."/>
            <person name="Amillis S."/>
            <person name="Uchima C.A."/>
            <person name="Anderluh G."/>
            <person name="Asadollahi M."/>
            <person name="Askin M."/>
            <person name="Barry K."/>
            <person name="Battaglia E."/>
            <person name="Bayram O."/>
            <person name="Benocci T."/>
            <person name="Braus-Stromeyer S.A."/>
            <person name="Caldana C."/>
            <person name="Canovas D."/>
            <person name="Cerqueira G.C."/>
            <person name="Chen F."/>
            <person name="Chen W."/>
            <person name="Choi C."/>
            <person name="Clum A."/>
            <person name="Dos Santos R.A."/>
            <person name="Damasio A.R."/>
            <person name="Diallinas G."/>
            <person name="Emri T."/>
            <person name="Fekete E."/>
            <person name="Flipphi M."/>
            <person name="Freyberg S."/>
            <person name="Gallo A."/>
            <person name="Gournas C."/>
            <person name="Habgood R."/>
            <person name="Hainaut M."/>
            <person name="Harispe M.L."/>
            <person name="Henrissat B."/>
            <person name="Hilden K.S."/>
            <person name="Hope R."/>
            <person name="Hossain A."/>
            <person name="Karabika E."/>
            <person name="Karaffa L."/>
            <person name="Karanyi Z."/>
            <person name="Krasevec N."/>
            <person name="Kuo A."/>
            <person name="Kusch H."/>
            <person name="LaButti K."/>
            <person name="Lagendijk E.L."/>
            <person name="Lapidus A."/>
            <person name="Levasseur A."/>
            <person name="Lindquist E."/>
            <person name="Lipzen A."/>
            <person name="Logrieco A.F."/>
            <person name="MacCabe A."/>
            <person name="Maekelae M.R."/>
            <person name="Malavazi I."/>
            <person name="Melin P."/>
            <person name="Meyer V."/>
            <person name="Mielnichuk N."/>
            <person name="Miskei M."/>
            <person name="Molnar A.P."/>
            <person name="Mule G."/>
            <person name="Ngan C.Y."/>
            <person name="Orejas M."/>
            <person name="Orosz E."/>
            <person name="Ouedraogo J.P."/>
            <person name="Overkamp K.M."/>
            <person name="Park H.-S."/>
            <person name="Perrone G."/>
            <person name="Piumi F."/>
            <person name="Punt P.J."/>
            <person name="Ram A.F."/>
            <person name="Ramon A."/>
            <person name="Rauscher S."/>
            <person name="Record E."/>
            <person name="Riano-Pachon D.M."/>
            <person name="Robert V."/>
            <person name="Roehrig J."/>
            <person name="Ruller R."/>
            <person name="Salamov A."/>
            <person name="Salih N.S."/>
            <person name="Samson R.A."/>
            <person name="Sandor E."/>
            <person name="Sanguinetti M."/>
            <person name="Schuetze T."/>
            <person name="Sepcic K."/>
            <person name="Shelest E."/>
            <person name="Sherlock G."/>
            <person name="Sophianopoulou V."/>
            <person name="Squina F.M."/>
            <person name="Sun H."/>
            <person name="Susca A."/>
            <person name="Todd R.B."/>
            <person name="Tsang A."/>
            <person name="Unkles S.E."/>
            <person name="van de Wiele N."/>
            <person name="van Rossen-Uffink D."/>
            <person name="Oliveira J.V."/>
            <person name="Vesth T.C."/>
            <person name="Visser J."/>
            <person name="Yu J.-H."/>
            <person name="Zhou M."/>
            <person name="Andersen M.R."/>
            <person name="Archer D.B."/>
            <person name="Baker S.E."/>
            <person name="Benoit I."/>
            <person name="Brakhage A.A."/>
            <person name="Braus G.H."/>
            <person name="Fischer R."/>
            <person name="Frisvad J.C."/>
            <person name="Goldman G.H."/>
            <person name="Houbraken J."/>
            <person name="Oakley B."/>
            <person name="Pocsi I."/>
            <person name="Scazzocchio C."/>
            <person name="Seiboth B."/>
            <person name="vanKuyk P.A."/>
            <person name="Wortman J."/>
            <person name="Dyer P.S."/>
            <person name="Grigoriev I.V."/>
        </authorList>
    </citation>
    <scope>NUCLEOTIDE SEQUENCE [LARGE SCALE GENOMIC DNA]</scope>
    <source>
        <strain evidence="11">CBS 593.65</strain>
    </source>
</reference>
<dbReference type="GO" id="GO:0005737">
    <property type="term" value="C:cytoplasm"/>
    <property type="evidence" value="ECO:0007669"/>
    <property type="project" value="UniProtKB-SubCell"/>
</dbReference>
<comment type="subcellular location">
    <subcellularLocation>
        <location evidence="2">Cytoplasm</location>
    </subcellularLocation>
    <subcellularLocation>
        <location evidence="1">Nucleus</location>
    </subcellularLocation>
</comment>
<dbReference type="AlphaFoldDB" id="A0A1L9TUV3"/>
<dbReference type="RefSeq" id="XP_040706997.1">
    <property type="nucleotide sequence ID" value="XM_040851731.1"/>
</dbReference>
<dbReference type="OrthoDB" id="1723750at2759"/>
<dbReference type="GeneID" id="63767804"/>
<evidence type="ECO:0000313" key="10">
    <source>
        <dbReference type="EMBL" id="OJJ63191.1"/>
    </source>
</evidence>
<keyword evidence="7" id="KW-0949">S-adenosyl-L-methionine</keyword>
<evidence type="ECO:0000256" key="8">
    <source>
        <dbReference type="ARBA" id="ARBA00023242"/>
    </source>
</evidence>
<evidence type="ECO:0000256" key="7">
    <source>
        <dbReference type="ARBA" id="ARBA00022691"/>
    </source>
</evidence>
<sequence>MTSTFSFGFAGDDIDVDETEVNDFNEGDVQDSGAPWTLPELVKAQRHEMSEWLSTLPSQISYNKCTIRYPPGAGTNPDGGTLTVARREVFDIRAQLMVEDSAEEQNSALIAGLEEGDITPNFYEGGFKTWECSIDLAELVASEGIGFEDRHIIELGSGTAVPSLALFAQLLSQTEAGSDAASAKRRTHFTFADYNSAVLRLVTLPNLVLTWNHFVKHRNSTASSDSQAEDTQDTQEEELDITPELLEELQSDLAHRGITVDFISGAWSPLFVDLVFSSPQLAGYKRLILASETIYSPGSLPAFSETLLTLFRRYSAESRALIAAKKVYFGVGGGVDEFLAVLRELSDDDLDVKQRVDVKSGGVGRIILEIKSR</sequence>
<keyword evidence="11" id="KW-1185">Reference proteome</keyword>
<evidence type="ECO:0000256" key="9">
    <source>
        <dbReference type="ARBA" id="ARBA00038126"/>
    </source>
</evidence>
<accession>A0A1L9TUV3</accession>
<gene>
    <name evidence="10" type="ORF">ASPSYDRAFT_86833</name>
</gene>
<evidence type="ECO:0000256" key="6">
    <source>
        <dbReference type="ARBA" id="ARBA00022679"/>
    </source>
</evidence>
<keyword evidence="6" id="KW-0808">Transferase</keyword>
<dbReference type="STRING" id="1036612.A0A1L9TUV3"/>
<keyword evidence="8" id="KW-0539">Nucleus</keyword>
<evidence type="ECO:0000256" key="5">
    <source>
        <dbReference type="ARBA" id="ARBA00022603"/>
    </source>
</evidence>
<evidence type="ECO:0000256" key="2">
    <source>
        <dbReference type="ARBA" id="ARBA00004496"/>
    </source>
</evidence>
<evidence type="ECO:0000313" key="11">
    <source>
        <dbReference type="Proteomes" id="UP000184356"/>
    </source>
</evidence>
<dbReference type="GO" id="GO:0005634">
    <property type="term" value="C:nucleus"/>
    <property type="evidence" value="ECO:0007669"/>
    <property type="project" value="UniProtKB-SubCell"/>
</dbReference>
<evidence type="ECO:0000256" key="4">
    <source>
        <dbReference type="ARBA" id="ARBA00022490"/>
    </source>
</evidence>
<evidence type="ECO:0000256" key="3">
    <source>
        <dbReference type="ARBA" id="ARBA00012533"/>
    </source>
</evidence>
<dbReference type="InterPro" id="IPR029063">
    <property type="entry name" value="SAM-dependent_MTases_sf"/>
</dbReference>
<evidence type="ECO:0000256" key="1">
    <source>
        <dbReference type="ARBA" id="ARBA00004123"/>
    </source>
</evidence>
<dbReference type="PANTHER" id="PTHR14614">
    <property type="entry name" value="HEPATOCELLULAR CARCINOMA-ASSOCIATED ANTIGEN"/>
    <property type="match status" value="1"/>
</dbReference>